<reference evidence="3" key="1">
    <citation type="submission" date="2018-08" db="EMBL/GenBank/DDBJ databases">
        <authorList>
            <person name="Rossello M."/>
        </authorList>
    </citation>
    <scope>NUCLEOTIDE SEQUENCE [LARGE SCALE GENOMIC DNA]</scope>
    <source>
        <strain evidence="3">cv. Chinese Spring</strain>
    </source>
</reference>
<dbReference type="Gramene" id="TraesCAD_scaffold_117696_01G000100.1">
    <property type="protein sequence ID" value="TraesCAD_scaffold_117696_01G000100.1"/>
    <property type="gene ID" value="TraesCAD_scaffold_117696_01G000100"/>
</dbReference>
<dbReference type="InterPro" id="IPR037176">
    <property type="entry name" value="Osmotin/thaumatin-like_sf"/>
</dbReference>
<dbReference type="Gramene" id="TraesCLE_scaffold_110954_01G000200.1">
    <property type="protein sequence ID" value="TraesCLE_scaffold_110954_01G000200.1"/>
    <property type="gene ID" value="TraesCLE_scaffold_110954_01G000200"/>
</dbReference>
<dbReference type="GO" id="GO:0006952">
    <property type="term" value="P:defense response"/>
    <property type="evidence" value="ECO:0000318"/>
    <property type="project" value="GO_Central"/>
</dbReference>
<dbReference type="RefSeq" id="XP_044398504.1">
    <property type="nucleotide sequence ID" value="XM_044542569.1"/>
</dbReference>
<keyword evidence="1" id="KW-0611">Plant defense</keyword>
<dbReference type="Pfam" id="PF00314">
    <property type="entry name" value="Thaumatin"/>
    <property type="match status" value="1"/>
</dbReference>
<dbReference type="Gramene" id="TraesSTA5D03G03153000.1">
    <property type="protein sequence ID" value="TraesSTA5D03G03153000.1"/>
    <property type="gene ID" value="TraesSTA5D03G03153000"/>
</dbReference>
<gene>
    <name evidence="3" type="primary">LOC123122374</name>
</gene>
<dbReference type="SUPFAM" id="SSF49870">
    <property type="entry name" value="Osmotin, thaumatin-like protein"/>
    <property type="match status" value="1"/>
</dbReference>
<feature type="signal peptide" evidence="2">
    <location>
        <begin position="1"/>
        <end position="27"/>
    </location>
</feature>
<organism evidence="3">
    <name type="scientific">Triticum aestivum</name>
    <name type="common">Wheat</name>
    <dbReference type="NCBI Taxonomy" id="4565"/>
    <lineage>
        <taxon>Eukaryota</taxon>
        <taxon>Viridiplantae</taxon>
        <taxon>Streptophyta</taxon>
        <taxon>Embryophyta</taxon>
        <taxon>Tracheophyta</taxon>
        <taxon>Spermatophyta</taxon>
        <taxon>Magnoliopsida</taxon>
        <taxon>Liliopsida</taxon>
        <taxon>Poales</taxon>
        <taxon>Poaceae</taxon>
        <taxon>BOP clade</taxon>
        <taxon>Pooideae</taxon>
        <taxon>Triticodae</taxon>
        <taxon>Triticeae</taxon>
        <taxon>Triticinae</taxon>
        <taxon>Triticum</taxon>
    </lineage>
</organism>
<keyword evidence="2" id="KW-0732">Signal</keyword>
<proteinExistence type="predicted"/>
<dbReference type="SMR" id="A0A3B6MVW5"/>
<dbReference type="PANTHER" id="PTHR31048">
    <property type="entry name" value="OS03G0233200 PROTEIN"/>
    <property type="match status" value="1"/>
</dbReference>
<evidence type="ECO:0000313" key="4">
    <source>
        <dbReference type="Proteomes" id="UP000019116"/>
    </source>
</evidence>
<dbReference type="STRING" id="4565.A0A3B6MVW5"/>
<dbReference type="PROSITE" id="PS51367">
    <property type="entry name" value="THAUMATIN_2"/>
    <property type="match status" value="1"/>
</dbReference>
<dbReference type="Gramene" id="TraesMAC5D03G03160770.1">
    <property type="protein sequence ID" value="TraesMAC5D03G03160770.1"/>
    <property type="gene ID" value="TraesMAC5D03G03160770"/>
</dbReference>
<dbReference type="Gramene" id="TraesLDM5D03G03166770.1">
    <property type="protein sequence ID" value="TraesLDM5D03G03166770.1"/>
    <property type="gene ID" value="TraesLDM5D03G03166770"/>
</dbReference>
<dbReference type="Gramene" id="TraesKAR5D01G0306790.1">
    <property type="protein sequence ID" value="cds.TraesKAR5D01G0306790.1"/>
    <property type="gene ID" value="TraesKAR5D01G0306790"/>
</dbReference>
<name>A0A3B6MVW5_WHEAT</name>
<evidence type="ECO:0000256" key="2">
    <source>
        <dbReference type="SAM" id="SignalP"/>
    </source>
</evidence>
<dbReference type="Gramene" id="TraesLAC5D03G03117600.1">
    <property type="protein sequence ID" value="TraesLAC5D03G03117600.1"/>
    <property type="gene ID" value="TraesLAC5D03G03117600"/>
</dbReference>
<evidence type="ECO:0000256" key="1">
    <source>
        <dbReference type="ARBA" id="ARBA00022821"/>
    </source>
</evidence>
<dbReference type="Gramene" id="TraesWEE_scaffold_109331_01G000100.1">
    <property type="protein sequence ID" value="TraesWEE_scaffold_109331_01G000100.1"/>
    <property type="gene ID" value="TraesWEE_scaffold_109331_01G000100"/>
</dbReference>
<dbReference type="Gramene" id="TraesNOR5D03G03191540.1">
    <property type="protein sequence ID" value="TraesNOR5D03G03191540.1"/>
    <property type="gene ID" value="TraesNOR5D03G03191540"/>
</dbReference>
<feature type="chain" id="PRO_5043178047" description="Thaumatin-like protein" evidence="2">
    <location>
        <begin position="28"/>
        <end position="341"/>
    </location>
</feature>
<dbReference type="Gramene" id="TraesRN5D0100786600.1">
    <property type="protein sequence ID" value="TraesRN5D0100786600.1"/>
    <property type="gene ID" value="TraesRN5D0100786600"/>
</dbReference>
<dbReference type="OMA" id="FCPSMSS"/>
<dbReference type="Gramene" id="TraesARI5D03G03115720.1">
    <property type="protein sequence ID" value="TraesARI5D03G03115720.1"/>
    <property type="gene ID" value="TraesARI5D03G03115720"/>
</dbReference>
<sequence length="341" mass="34069">MAATTLRLMLNISFLLFLGSLLPAALSTTFTLTNSCAYTVWPGLLSGSGTPALPTTGFALAPGESRAVEAPSAWSGRMWGRTLCGTGADGRFACATCDCGSGAVECAGGGAAPPCSLAEFTLDGSGSKDFYDVSLVDGSNIPMAVLPQGGGGEGCGATGCLADLNGPCPADLRVAGPDGAGIACKSACEAFGRPEDCCSGAFAGGPEACRPSAYSMFFKNACPRAYSYAYDDATSTFTCTSGTASYLVVFCPAAMSSLKSSVVTTSASPPALPHVNDTVSYLGRSRDAGSGSGSGSGWQYAPSSSHASSPAPSAFAVAALAAFAWLCGSSAGRHWPLLSPC</sequence>
<dbReference type="Gramene" id="TraesCS5D03G0751300.1">
    <property type="protein sequence ID" value="TraesCS5D03G0751300.1.CDS"/>
    <property type="gene ID" value="TraesCS5D03G0751300"/>
</dbReference>
<dbReference type="GeneID" id="123122374"/>
<evidence type="ECO:0008006" key="5">
    <source>
        <dbReference type="Google" id="ProtNLM"/>
    </source>
</evidence>
<protein>
    <recommendedName>
        <fullName evidence="5">Thaumatin-like protein</fullName>
    </recommendedName>
</protein>
<dbReference type="PRINTS" id="PR00347">
    <property type="entry name" value="THAUMATIN"/>
</dbReference>
<dbReference type="EnsemblPlants" id="TraesCS5D02G334300.1">
    <property type="protein sequence ID" value="TraesCS5D02G334300.1"/>
    <property type="gene ID" value="TraesCS5D02G334300"/>
</dbReference>
<dbReference type="OrthoDB" id="430315at2759"/>
<reference evidence="3" key="2">
    <citation type="submission" date="2018-10" db="UniProtKB">
        <authorList>
            <consortium name="EnsemblPlants"/>
        </authorList>
    </citation>
    <scope>IDENTIFICATION</scope>
</reference>
<dbReference type="Gramene" id="TraesSYM5D03G03102360.1">
    <property type="protein sequence ID" value="TraesSYM5D03G03102360.1"/>
    <property type="gene ID" value="TraesSYM5D03G03102360"/>
</dbReference>
<dbReference type="Gramene" id="TraesCS5D02G334300.1">
    <property type="protein sequence ID" value="TraesCS5D02G334300.1"/>
    <property type="gene ID" value="TraesCS5D02G334300"/>
</dbReference>
<dbReference type="Gene3D" id="2.60.110.10">
    <property type="entry name" value="Thaumatin"/>
    <property type="match status" value="1"/>
</dbReference>
<dbReference type="Gramene" id="TraesRN5D0100786500.1">
    <property type="protein sequence ID" value="TraesRN5D0100786500.1"/>
    <property type="gene ID" value="TraesRN5D0100786500"/>
</dbReference>
<dbReference type="Gramene" id="TraesJAG5D03G03159330.1">
    <property type="protein sequence ID" value="TraesJAG5D03G03159330.1"/>
    <property type="gene ID" value="TraesJAG5D03G03159330"/>
</dbReference>
<dbReference type="Proteomes" id="UP000019116">
    <property type="component" value="Chromosome 5D"/>
</dbReference>
<dbReference type="Gramene" id="TraesPARA_EIv1.0_1840870.1">
    <property type="protein sequence ID" value="TraesPARA_EIv1.0_1840870.1.CDS"/>
    <property type="gene ID" value="TraesPARA_EIv1.0_1840870"/>
</dbReference>
<dbReference type="InterPro" id="IPR001938">
    <property type="entry name" value="Thaumatin"/>
</dbReference>
<dbReference type="AlphaFoldDB" id="A0A3B6MVW5"/>
<dbReference type="Gramene" id="TraesROB_scaffold_130995_01G000200.1">
    <property type="protein sequence ID" value="TraesROB_scaffold_130995_01G000200.1"/>
    <property type="gene ID" value="TraesROB_scaffold_130995_01G000200"/>
</dbReference>
<dbReference type="CDD" id="cd09218">
    <property type="entry name" value="TLP-PA"/>
    <property type="match status" value="1"/>
</dbReference>
<keyword evidence="4" id="KW-1185">Reference proteome</keyword>
<dbReference type="SMART" id="SM00205">
    <property type="entry name" value="THN"/>
    <property type="match status" value="1"/>
</dbReference>
<dbReference type="Gramene" id="TraesJUL5D03G03187030.1">
    <property type="protein sequence ID" value="TraesJUL5D03G03187030.1"/>
    <property type="gene ID" value="TraesJUL5D03G03187030"/>
</dbReference>
<dbReference type="FunFam" id="2.60.110.10:FF:000001">
    <property type="entry name" value="THAUMATIN-LIKE PROTEIN 1"/>
    <property type="match status" value="1"/>
</dbReference>
<accession>A0A3B6MVW5</accession>
<evidence type="ECO:0000313" key="3">
    <source>
        <dbReference type="EnsemblPlants" id="TraesCS5D02G334300.1"/>
    </source>
</evidence>